<evidence type="ECO:0000313" key="3">
    <source>
        <dbReference type="Proteomes" id="UP001589750"/>
    </source>
</evidence>
<dbReference type="Proteomes" id="UP001589750">
    <property type="component" value="Unassembled WGS sequence"/>
</dbReference>
<dbReference type="RefSeq" id="WP_140009154.1">
    <property type="nucleotide sequence ID" value="NZ_JBHMDG010000034.1"/>
</dbReference>
<keyword evidence="3" id="KW-1185">Reference proteome</keyword>
<comment type="caution">
    <text evidence="2">The sequence shown here is derived from an EMBL/GenBank/DDBJ whole genome shotgun (WGS) entry which is preliminary data.</text>
</comment>
<reference evidence="2 3" key="1">
    <citation type="submission" date="2024-09" db="EMBL/GenBank/DDBJ databases">
        <authorList>
            <person name="Sun Q."/>
            <person name="Mori K."/>
        </authorList>
    </citation>
    <scope>NUCLEOTIDE SEQUENCE [LARGE SCALE GENOMIC DNA]</scope>
    <source>
        <strain evidence="2 3">JCM 9626</strain>
    </source>
</reference>
<proteinExistence type="predicted"/>
<gene>
    <name evidence="2" type="ORF">ACFFRI_21025</name>
</gene>
<evidence type="ECO:0000313" key="2">
    <source>
        <dbReference type="EMBL" id="MFB9315539.1"/>
    </source>
</evidence>
<evidence type="ECO:0000256" key="1">
    <source>
        <dbReference type="SAM" id="SignalP"/>
    </source>
</evidence>
<protein>
    <submittedName>
        <fullName evidence="2">Uncharacterized protein</fullName>
    </submittedName>
</protein>
<sequence>MRRLAMAAAASATLVTAATGFATPSTAVQPPSQSITDWTRVGCADLQGYTGARICLDYSPGTAGAARGILFNDSQSAIPNKGIFVNLGSGADVSCSQVVTPAGDRVQCVKTLNGRFALRLNYTKGSGAPDSVQTAAHTF</sequence>
<feature type="chain" id="PRO_5047262805" evidence="1">
    <location>
        <begin position="23"/>
        <end position="139"/>
    </location>
</feature>
<accession>A0ABV5KFM4</accession>
<keyword evidence="1" id="KW-0732">Signal</keyword>
<dbReference type="EMBL" id="JBHMDG010000034">
    <property type="protein sequence ID" value="MFB9315539.1"/>
    <property type="molecule type" value="Genomic_DNA"/>
</dbReference>
<feature type="signal peptide" evidence="1">
    <location>
        <begin position="1"/>
        <end position="22"/>
    </location>
</feature>
<name>A0ABV5KFM4_9ACTN</name>
<organism evidence="2 3">
    <name type="scientific">Nocardioides plantarum</name>
    <dbReference type="NCBI Taxonomy" id="29299"/>
    <lineage>
        <taxon>Bacteria</taxon>
        <taxon>Bacillati</taxon>
        <taxon>Actinomycetota</taxon>
        <taxon>Actinomycetes</taxon>
        <taxon>Propionibacteriales</taxon>
        <taxon>Nocardioidaceae</taxon>
        <taxon>Nocardioides</taxon>
    </lineage>
</organism>